<accession>A0A368EZN9</accession>
<keyword evidence="1" id="KW-0333">Golgi apparatus</keyword>
<dbReference type="AlphaFoldDB" id="A0A368EZN9"/>
<comment type="subcellular location">
    <subcellularLocation>
        <location evidence="1">Golgi apparatus</location>
        <location evidence="1">Golgi stack membrane</location>
        <topology evidence="1">Single-pass type II membrane protein</topology>
    </subcellularLocation>
</comment>
<protein>
    <recommendedName>
        <fullName evidence="1">Fucosyltransferase</fullName>
        <ecNumber evidence="1">2.4.1.-</ecNumber>
    </recommendedName>
</protein>
<dbReference type="SUPFAM" id="SSF53756">
    <property type="entry name" value="UDP-Glycosyltransferase/glycogen phosphorylase"/>
    <property type="match status" value="1"/>
</dbReference>
<dbReference type="InterPro" id="IPR038577">
    <property type="entry name" value="GT10-like_C_sf"/>
</dbReference>
<feature type="domain" description="Fucosyltransferase C-terminal" evidence="2">
    <location>
        <begin position="21"/>
        <end position="60"/>
    </location>
</feature>
<evidence type="ECO:0000313" key="4">
    <source>
        <dbReference type="Proteomes" id="UP000252519"/>
    </source>
</evidence>
<keyword evidence="4" id="KW-1185">Reference proteome</keyword>
<reference evidence="3 4" key="1">
    <citation type="submission" date="2014-10" db="EMBL/GenBank/DDBJ databases">
        <title>Draft genome of the hookworm Ancylostoma caninum.</title>
        <authorList>
            <person name="Mitreva M."/>
        </authorList>
    </citation>
    <scope>NUCLEOTIDE SEQUENCE [LARGE SCALE GENOMIC DNA]</scope>
    <source>
        <strain evidence="3 4">Baltimore</strain>
    </source>
</reference>
<proteinExistence type="inferred from homology"/>
<evidence type="ECO:0000259" key="2">
    <source>
        <dbReference type="Pfam" id="PF00852"/>
    </source>
</evidence>
<dbReference type="EMBL" id="JOJR01012728">
    <property type="protein sequence ID" value="RCN25302.1"/>
    <property type="molecule type" value="Genomic_DNA"/>
</dbReference>
<dbReference type="GO" id="GO:0032580">
    <property type="term" value="C:Golgi cisterna membrane"/>
    <property type="evidence" value="ECO:0007669"/>
    <property type="project" value="UniProtKB-SubCell"/>
</dbReference>
<sequence length="61" mass="7145">MKVMYTRSICTYIYAYTLIQQRAVVEQLVPPKSFIAADDFNTTKELATYLHYLMRNKSAYA</sequence>
<dbReference type="Proteomes" id="UP000252519">
    <property type="component" value="Unassembled WGS sequence"/>
</dbReference>
<comment type="similarity">
    <text evidence="1">Belongs to the glycosyltransferase 10 family.</text>
</comment>
<dbReference type="Pfam" id="PF00852">
    <property type="entry name" value="Glyco_transf_10"/>
    <property type="match status" value="1"/>
</dbReference>
<dbReference type="UniPathway" id="UPA00378"/>
<gene>
    <name evidence="3" type="ORF">ANCCAN_28987</name>
</gene>
<dbReference type="Gene3D" id="3.40.50.11660">
    <property type="entry name" value="Glycosyl transferase family 10, C-terminal domain"/>
    <property type="match status" value="1"/>
</dbReference>
<keyword evidence="1" id="KW-0328">Glycosyltransferase</keyword>
<comment type="caution">
    <text evidence="3">The sequence shown here is derived from an EMBL/GenBank/DDBJ whole genome shotgun (WGS) entry which is preliminary data.</text>
</comment>
<keyword evidence="1" id="KW-0812">Transmembrane</keyword>
<evidence type="ECO:0000313" key="3">
    <source>
        <dbReference type="EMBL" id="RCN25302.1"/>
    </source>
</evidence>
<evidence type="ECO:0000256" key="1">
    <source>
        <dbReference type="RuleBase" id="RU003832"/>
    </source>
</evidence>
<dbReference type="GO" id="GO:0016757">
    <property type="term" value="F:glycosyltransferase activity"/>
    <property type="evidence" value="ECO:0007669"/>
    <property type="project" value="UniProtKB-UniRule"/>
</dbReference>
<keyword evidence="1" id="KW-0808">Transferase</keyword>
<dbReference type="EC" id="2.4.1.-" evidence="1"/>
<dbReference type="OrthoDB" id="5790915at2759"/>
<organism evidence="3 4">
    <name type="scientific">Ancylostoma caninum</name>
    <name type="common">Dog hookworm</name>
    <dbReference type="NCBI Taxonomy" id="29170"/>
    <lineage>
        <taxon>Eukaryota</taxon>
        <taxon>Metazoa</taxon>
        <taxon>Ecdysozoa</taxon>
        <taxon>Nematoda</taxon>
        <taxon>Chromadorea</taxon>
        <taxon>Rhabditida</taxon>
        <taxon>Rhabditina</taxon>
        <taxon>Rhabditomorpha</taxon>
        <taxon>Strongyloidea</taxon>
        <taxon>Ancylostomatidae</taxon>
        <taxon>Ancylostomatinae</taxon>
        <taxon>Ancylostoma</taxon>
    </lineage>
</organism>
<name>A0A368EZN9_ANCCA</name>
<dbReference type="InterPro" id="IPR055270">
    <property type="entry name" value="Glyco_tran_10_C"/>
</dbReference>
<dbReference type="STRING" id="29170.A0A368EZN9"/>
<keyword evidence="1" id="KW-0472">Membrane</keyword>